<keyword evidence="2" id="KW-1185">Reference proteome</keyword>
<proteinExistence type="predicted"/>
<reference evidence="2" key="1">
    <citation type="submission" date="2016-11" db="EMBL/GenBank/DDBJ databases">
        <authorList>
            <person name="Varghese N."/>
            <person name="Submissions S."/>
        </authorList>
    </citation>
    <scope>NUCLEOTIDE SEQUENCE [LARGE SCALE GENOMIC DNA]</scope>
    <source>
        <strain evidence="2">DSM 3071</strain>
    </source>
</reference>
<dbReference type="EMBL" id="FQXK01000003">
    <property type="protein sequence ID" value="SHH09866.1"/>
    <property type="molecule type" value="Genomic_DNA"/>
</dbReference>
<dbReference type="RefSeq" id="WP_167562633.1">
    <property type="nucleotide sequence ID" value="NZ_FQXK01000003.1"/>
</dbReference>
<name>A0A1M5Q7I3_BUTFI</name>
<sequence>MQKLGKKVRRKASSMDMRMYCMCTNCGCTVHVNSTSSKYTNQKLQRD</sequence>
<dbReference type="AlphaFoldDB" id="A0A1M5Q7I3"/>
<dbReference type="Proteomes" id="UP000184278">
    <property type="component" value="Unassembled WGS sequence"/>
</dbReference>
<accession>A0A1M5Q7I3</accession>
<evidence type="ECO:0000313" key="2">
    <source>
        <dbReference type="Proteomes" id="UP000184278"/>
    </source>
</evidence>
<gene>
    <name evidence="1" type="ORF">SAMN02745229_00218</name>
</gene>
<dbReference type="STRING" id="1121131.SAMN02745229_00218"/>
<protein>
    <submittedName>
        <fullName evidence="1">Uncharacterized protein</fullName>
    </submittedName>
</protein>
<dbReference type="GeneID" id="89509037"/>
<evidence type="ECO:0000313" key="1">
    <source>
        <dbReference type="EMBL" id="SHH09866.1"/>
    </source>
</evidence>
<organism evidence="1 2">
    <name type="scientific">Butyrivibrio fibrisolvens DSM 3071</name>
    <dbReference type="NCBI Taxonomy" id="1121131"/>
    <lineage>
        <taxon>Bacteria</taxon>
        <taxon>Bacillati</taxon>
        <taxon>Bacillota</taxon>
        <taxon>Clostridia</taxon>
        <taxon>Lachnospirales</taxon>
        <taxon>Lachnospiraceae</taxon>
        <taxon>Butyrivibrio</taxon>
    </lineage>
</organism>